<evidence type="ECO:0000256" key="1">
    <source>
        <dbReference type="ARBA" id="ARBA00004651"/>
    </source>
</evidence>
<dbReference type="PANTHER" id="PTHR32309:SF13">
    <property type="entry name" value="FERRIC ENTEROBACTIN TRANSPORT PROTEIN FEPE"/>
    <property type="match status" value="1"/>
</dbReference>
<protein>
    <submittedName>
        <fullName evidence="8">LPS O-antigen length regulator</fullName>
    </submittedName>
</protein>
<keyword evidence="2" id="KW-1003">Cell membrane</keyword>
<name>A0A975DE07_9GAMM</name>
<dbReference type="RefSeq" id="WP_208832685.1">
    <property type="nucleotide sequence ID" value="NZ_CP072110.1"/>
</dbReference>
<evidence type="ECO:0000256" key="6">
    <source>
        <dbReference type="SAM" id="Phobius"/>
    </source>
</evidence>
<evidence type="ECO:0000259" key="7">
    <source>
        <dbReference type="Pfam" id="PF02706"/>
    </source>
</evidence>
<accession>A0A975DE07</accession>
<organism evidence="8 9">
    <name type="scientific">Psychrosphaera ytuae</name>
    <dbReference type="NCBI Taxonomy" id="2820710"/>
    <lineage>
        <taxon>Bacteria</taxon>
        <taxon>Pseudomonadati</taxon>
        <taxon>Pseudomonadota</taxon>
        <taxon>Gammaproteobacteria</taxon>
        <taxon>Alteromonadales</taxon>
        <taxon>Pseudoalteromonadaceae</taxon>
        <taxon>Psychrosphaera</taxon>
    </lineage>
</organism>
<evidence type="ECO:0000256" key="4">
    <source>
        <dbReference type="ARBA" id="ARBA00022989"/>
    </source>
</evidence>
<dbReference type="Proteomes" id="UP000682739">
    <property type="component" value="Chromosome"/>
</dbReference>
<keyword evidence="4 6" id="KW-1133">Transmembrane helix</keyword>
<dbReference type="InterPro" id="IPR003856">
    <property type="entry name" value="LPS_length_determ_N"/>
</dbReference>
<comment type="subcellular location">
    <subcellularLocation>
        <location evidence="1">Cell membrane</location>
        <topology evidence="1">Multi-pass membrane protein</topology>
    </subcellularLocation>
</comment>
<evidence type="ECO:0000256" key="5">
    <source>
        <dbReference type="ARBA" id="ARBA00023136"/>
    </source>
</evidence>
<keyword evidence="9" id="KW-1185">Reference proteome</keyword>
<dbReference type="Pfam" id="PF02706">
    <property type="entry name" value="Wzz"/>
    <property type="match status" value="1"/>
</dbReference>
<sequence length="351" mass="40059">MNDMNESEIQRLEKKISELQFNLEGKWASTRPVQQSQVELVNENEIDIAKLASVIWQGRVKIIMLTVFITIVSVLYALSLPNIYTSTIKLVPSSQDSEGGLSSLASKYGGLASMAGIDLGGSGESNSVAHAVELMKSWPYLEEFVESNDLKVTLMATNGWSRDSNRLLYDESVYDLTTKTWKMKSTWFSDKLKSAEPTSYETYQKIKKDILDVNFDEELGIFSISINHFSPQVAYELTERLKDSINNYFKLQDRREALASIEFLERKIESTNNAQMREVFYSMIESHTQKVMMTEVNKEYLLKTLIPAKKPEPDNKTKPKRAIIVGFGVFMGLFWGTILVFLINFRSKKEV</sequence>
<keyword evidence="3 6" id="KW-0812">Transmembrane</keyword>
<dbReference type="PANTHER" id="PTHR32309">
    <property type="entry name" value="TYROSINE-PROTEIN KINASE"/>
    <property type="match status" value="1"/>
</dbReference>
<feature type="transmembrane region" description="Helical" evidence="6">
    <location>
        <begin position="322"/>
        <end position="345"/>
    </location>
</feature>
<evidence type="ECO:0000256" key="2">
    <source>
        <dbReference type="ARBA" id="ARBA00022475"/>
    </source>
</evidence>
<evidence type="ECO:0000313" key="9">
    <source>
        <dbReference type="Proteomes" id="UP000682739"/>
    </source>
</evidence>
<feature type="transmembrane region" description="Helical" evidence="6">
    <location>
        <begin position="62"/>
        <end position="84"/>
    </location>
</feature>
<keyword evidence="5 6" id="KW-0472">Membrane</keyword>
<feature type="domain" description="Polysaccharide chain length determinant N-terminal" evidence="7">
    <location>
        <begin position="44"/>
        <end position="145"/>
    </location>
</feature>
<gene>
    <name evidence="8" type="ORF">J1N51_03955</name>
</gene>
<evidence type="ECO:0000256" key="3">
    <source>
        <dbReference type="ARBA" id="ARBA00022692"/>
    </source>
</evidence>
<dbReference type="GO" id="GO:0005886">
    <property type="term" value="C:plasma membrane"/>
    <property type="evidence" value="ECO:0007669"/>
    <property type="project" value="UniProtKB-SubCell"/>
</dbReference>
<dbReference type="InterPro" id="IPR050445">
    <property type="entry name" value="Bact_polysacc_biosynth/exp"/>
</dbReference>
<dbReference type="AlphaFoldDB" id="A0A975DE07"/>
<dbReference type="GO" id="GO:0004713">
    <property type="term" value="F:protein tyrosine kinase activity"/>
    <property type="evidence" value="ECO:0007669"/>
    <property type="project" value="TreeGrafter"/>
</dbReference>
<reference evidence="8" key="1">
    <citation type="submission" date="2021-03" db="EMBL/GenBank/DDBJ databases">
        <title>Description of Psychrosphaera ytuae sp. nov. isolated from deep sea sediment of South China Sea.</title>
        <authorList>
            <person name="Zhang J."/>
            <person name="Xu X.-D."/>
        </authorList>
    </citation>
    <scope>NUCLEOTIDE SEQUENCE</scope>
    <source>
        <strain evidence="8">MTZ26</strain>
    </source>
</reference>
<dbReference type="EMBL" id="CP072110">
    <property type="protein sequence ID" value="QTH64631.1"/>
    <property type="molecule type" value="Genomic_DNA"/>
</dbReference>
<evidence type="ECO:0000313" key="8">
    <source>
        <dbReference type="EMBL" id="QTH64631.1"/>
    </source>
</evidence>
<proteinExistence type="predicted"/>
<dbReference type="KEGG" id="psym:J1N51_03955"/>